<evidence type="ECO:0000313" key="2">
    <source>
        <dbReference type="EMBL" id="PPQ27258.1"/>
    </source>
</evidence>
<name>A0A2S6MY25_9HYPH</name>
<dbReference type="EMBL" id="NHSJ01000126">
    <property type="protein sequence ID" value="PPQ27258.1"/>
    <property type="molecule type" value="Genomic_DNA"/>
</dbReference>
<evidence type="ECO:0000256" key="1">
    <source>
        <dbReference type="SAM" id="MobiDB-lite"/>
    </source>
</evidence>
<feature type="compositionally biased region" description="Pro residues" evidence="1">
    <location>
        <begin position="253"/>
        <end position="267"/>
    </location>
</feature>
<evidence type="ECO:0000313" key="3">
    <source>
        <dbReference type="Proteomes" id="UP000239089"/>
    </source>
</evidence>
<proteinExistence type="predicted"/>
<feature type="compositionally biased region" description="Polar residues" evidence="1">
    <location>
        <begin position="1"/>
        <end position="13"/>
    </location>
</feature>
<dbReference type="RefSeq" id="WP_146090127.1">
    <property type="nucleotide sequence ID" value="NZ_JACIGC010000005.1"/>
</dbReference>
<dbReference type="OrthoDB" id="7189469at2"/>
<dbReference type="Pfam" id="PF10691">
    <property type="entry name" value="DUF2497"/>
    <property type="match status" value="1"/>
</dbReference>
<protein>
    <recommendedName>
        <fullName evidence="4">DUF2497 domain-containing protein</fullName>
    </recommendedName>
</protein>
<feature type="compositionally biased region" description="Basic and acidic residues" evidence="1">
    <location>
        <begin position="67"/>
        <end position="76"/>
    </location>
</feature>
<feature type="region of interest" description="Disordered" evidence="1">
    <location>
        <begin position="1"/>
        <end position="20"/>
    </location>
</feature>
<feature type="compositionally biased region" description="Low complexity" evidence="1">
    <location>
        <begin position="77"/>
        <end position="98"/>
    </location>
</feature>
<feature type="region of interest" description="Disordered" evidence="1">
    <location>
        <begin position="35"/>
        <end position="224"/>
    </location>
</feature>
<keyword evidence="3" id="KW-1185">Reference proteome</keyword>
<dbReference type="InterPro" id="IPR019632">
    <property type="entry name" value="DUF2497"/>
</dbReference>
<evidence type="ECO:0008006" key="4">
    <source>
        <dbReference type="Google" id="ProtNLM"/>
    </source>
</evidence>
<organism evidence="2 3">
    <name type="scientific">Rhodoblastus sphagnicola</name>
    <dbReference type="NCBI Taxonomy" id="333368"/>
    <lineage>
        <taxon>Bacteria</taxon>
        <taxon>Pseudomonadati</taxon>
        <taxon>Pseudomonadota</taxon>
        <taxon>Alphaproteobacteria</taxon>
        <taxon>Hyphomicrobiales</taxon>
        <taxon>Rhodoblastaceae</taxon>
        <taxon>Rhodoblastus</taxon>
    </lineage>
</organism>
<accession>A0A2S6MY25</accession>
<feature type="compositionally biased region" description="Low complexity" evidence="1">
    <location>
        <begin position="184"/>
        <end position="197"/>
    </location>
</feature>
<feature type="region of interest" description="Disordered" evidence="1">
    <location>
        <begin position="243"/>
        <end position="272"/>
    </location>
</feature>
<dbReference type="AlphaFoldDB" id="A0A2S6MY25"/>
<sequence length="376" mass="39362">MNATNASQTSLQAEQKALEPSMEDILASIRRIIADDDALPLSRRASVRPEPAAKDPARAQESPKAQEPQREQEPQRAQEPPKAQEPPTGQQPPLAAQPVSPPPVSNAPTPGPTVVAPPFFQTRSGAQMRPPPLPNLRDLGLRLDDIPSSPAPPASLAAPANAEPAPFASDLRPSLGGLPEFVSARAAAETAAETAQPAPRPAPPAQPLVSGPAPQAAKPSVSFETGGAIPPFSFRANLPPPLVGLAPLRQAPAPRPPAQATPAPAPEPTVASVFAAQAAPSAAAEPVAAPRQSGLPPARFDRIEPAMLSELNGVKVGAAFEALAESALLRDPEMVERLTREILRPIIKTWLDDNLPNVVERLVRAEIERVARGPKD</sequence>
<feature type="compositionally biased region" description="Low complexity" evidence="1">
    <location>
        <begin position="154"/>
        <end position="169"/>
    </location>
</feature>
<reference evidence="2 3" key="1">
    <citation type="journal article" date="2018" name="Arch. Microbiol.">
        <title>New insights into the metabolic potential of the phototrophic purple bacterium Rhodopila globiformis DSM 161(T) from its draft genome sequence and evidence for a vanadium-dependent nitrogenase.</title>
        <authorList>
            <person name="Imhoff J.F."/>
            <person name="Rahn T."/>
            <person name="Kunzel S."/>
            <person name="Neulinger S.C."/>
        </authorList>
    </citation>
    <scope>NUCLEOTIDE SEQUENCE [LARGE SCALE GENOMIC DNA]</scope>
    <source>
        <strain evidence="2 3">DSM 16996</strain>
    </source>
</reference>
<feature type="compositionally biased region" description="Pro residues" evidence="1">
    <location>
        <begin position="99"/>
        <end position="111"/>
    </location>
</feature>
<comment type="caution">
    <text evidence="2">The sequence shown here is derived from an EMBL/GenBank/DDBJ whole genome shotgun (WGS) entry which is preliminary data.</text>
</comment>
<gene>
    <name evidence="2" type="ORF">CCR94_20740</name>
</gene>
<dbReference type="Proteomes" id="UP000239089">
    <property type="component" value="Unassembled WGS sequence"/>
</dbReference>